<dbReference type="SUPFAM" id="SSF89550">
    <property type="entry name" value="PHP domain-like"/>
    <property type="match status" value="1"/>
</dbReference>
<comment type="caution">
    <text evidence="2">The sequence shown here is derived from an EMBL/GenBank/DDBJ whole genome shotgun (WGS) entry which is preliminary data.</text>
</comment>
<sequence>MRRLVLSTCLALLPLLAHANEDGRRWLAGDHHVHSEWSVDWDESVSPPRPIRGGDSPYTRTDNARAASLHGLRWMVHTDHGGPGHSAVTREGAWPALQAAREAVPELIQFHGMEFDVPAGEHASLIIAPGPDEAMQQYEIERDFNRREPLDKAARDTDADMRKALAHMRALQPRPLMFINHPSRTATAPGSWGEVTPQELRHWQDAAPDVLVGMEGAPGHQADRKTRGLYRNAAAPSDGGFDQMTTQIGGVWDQLLAEGRRFWITANSDAHRHAGIGGSDFYPGEYSKTYVWARPQAADVLDGLRHGRMFVVTGDLIDGLDMRLQSGRASAGSGQTLSARDGDTLVLTLRISLPAAPNFHNARPILHHIDIISGQPGAGTGTPTMQVQTLTAAQWKQEGRTLSMTVSVPRPSQRGFVRVRGTSTAQAHPAQDVPGEDPWEDLWFYSNPIFIEAAG</sequence>
<reference evidence="2 3" key="1">
    <citation type="submission" date="2019-01" db="EMBL/GenBank/DDBJ databases">
        <title>Pseudoxanthomonas composti sp. nov., isolated from compost.</title>
        <authorList>
            <person name="Yang G."/>
        </authorList>
    </citation>
    <scope>NUCLEOTIDE SEQUENCE [LARGE SCALE GENOMIC DNA]</scope>
    <source>
        <strain evidence="2 3">GSS15</strain>
    </source>
</reference>
<dbReference type="AlphaFoldDB" id="A0A4Q1JS36"/>
<evidence type="ECO:0000313" key="3">
    <source>
        <dbReference type="Proteomes" id="UP000289784"/>
    </source>
</evidence>
<gene>
    <name evidence="2" type="ORF">EPA99_15360</name>
</gene>
<evidence type="ECO:0000313" key="2">
    <source>
        <dbReference type="EMBL" id="RXR02032.1"/>
    </source>
</evidence>
<proteinExistence type="predicted"/>
<dbReference type="InterPro" id="IPR016195">
    <property type="entry name" value="Pol/histidinol_Pase-like"/>
</dbReference>
<dbReference type="Proteomes" id="UP000289784">
    <property type="component" value="Unassembled WGS sequence"/>
</dbReference>
<organism evidence="2 3">
    <name type="scientific">Pseudoxanthomonas composti</name>
    <dbReference type="NCBI Taxonomy" id="2137479"/>
    <lineage>
        <taxon>Bacteria</taxon>
        <taxon>Pseudomonadati</taxon>
        <taxon>Pseudomonadota</taxon>
        <taxon>Gammaproteobacteria</taxon>
        <taxon>Lysobacterales</taxon>
        <taxon>Lysobacteraceae</taxon>
        <taxon>Pseudoxanthomonas</taxon>
    </lineage>
</organism>
<dbReference type="RefSeq" id="WP_129472121.1">
    <property type="nucleotide sequence ID" value="NZ_SAWZ01000009.1"/>
</dbReference>
<keyword evidence="3" id="KW-1185">Reference proteome</keyword>
<dbReference type="OrthoDB" id="9997at2"/>
<evidence type="ECO:0000256" key="1">
    <source>
        <dbReference type="SAM" id="SignalP"/>
    </source>
</evidence>
<dbReference type="EMBL" id="SAWZ01000009">
    <property type="protein sequence ID" value="RXR02032.1"/>
    <property type="molecule type" value="Genomic_DNA"/>
</dbReference>
<keyword evidence="1" id="KW-0732">Signal</keyword>
<evidence type="ECO:0008006" key="4">
    <source>
        <dbReference type="Google" id="ProtNLM"/>
    </source>
</evidence>
<accession>A0A4Q1JS36</accession>
<feature type="signal peptide" evidence="1">
    <location>
        <begin position="1"/>
        <end position="19"/>
    </location>
</feature>
<dbReference type="Gene3D" id="3.20.20.140">
    <property type="entry name" value="Metal-dependent hydrolases"/>
    <property type="match status" value="1"/>
</dbReference>
<feature type="chain" id="PRO_5020571232" description="Phosphoesterase" evidence="1">
    <location>
        <begin position="20"/>
        <end position="455"/>
    </location>
</feature>
<protein>
    <recommendedName>
        <fullName evidence="4">Phosphoesterase</fullName>
    </recommendedName>
</protein>
<name>A0A4Q1JS36_9GAMM</name>